<dbReference type="AlphaFoldDB" id="A0A8S1V5P7"/>
<comment type="caution">
    <text evidence="1">The sequence shown here is derived from an EMBL/GenBank/DDBJ whole genome shotgun (WGS) entry which is preliminary data.</text>
</comment>
<protein>
    <submittedName>
        <fullName evidence="1">Uncharacterized protein</fullName>
    </submittedName>
</protein>
<keyword evidence="2" id="KW-1185">Reference proteome</keyword>
<proteinExistence type="predicted"/>
<reference evidence="1" key="1">
    <citation type="submission" date="2021-01" db="EMBL/GenBank/DDBJ databases">
        <authorList>
            <consortium name="Genoscope - CEA"/>
            <person name="William W."/>
        </authorList>
    </citation>
    <scope>NUCLEOTIDE SEQUENCE</scope>
</reference>
<name>A0A8S1V5P7_PAROT</name>
<accession>A0A8S1V5P7</accession>
<sequence>MIIRQMLNSSQEWHTQRFLECPVDIMLLVSILLHHEVNRMIKTSVQLAWRLFQVQQWQVVLKLLSLSHQYRTTLVIMLDSMHYLCYHIQCIQSLLTALLQLILCIQNEIQKMLLQMQQMLADKKI</sequence>
<organism evidence="1 2">
    <name type="scientific">Paramecium octaurelia</name>
    <dbReference type="NCBI Taxonomy" id="43137"/>
    <lineage>
        <taxon>Eukaryota</taxon>
        <taxon>Sar</taxon>
        <taxon>Alveolata</taxon>
        <taxon>Ciliophora</taxon>
        <taxon>Intramacronucleata</taxon>
        <taxon>Oligohymenophorea</taxon>
        <taxon>Peniculida</taxon>
        <taxon>Parameciidae</taxon>
        <taxon>Paramecium</taxon>
    </lineage>
</organism>
<gene>
    <name evidence="1" type="ORF">POCTA_138.1.T0540284</name>
</gene>
<evidence type="ECO:0000313" key="1">
    <source>
        <dbReference type="EMBL" id="CAD8170076.1"/>
    </source>
</evidence>
<evidence type="ECO:0000313" key="2">
    <source>
        <dbReference type="Proteomes" id="UP000683925"/>
    </source>
</evidence>
<dbReference type="Proteomes" id="UP000683925">
    <property type="component" value="Unassembled WGS sequence"/>
</dbReference>
<dbReference type="EMBL" id="CAJJDP010000054">
    <property type="protein sequence ID" value="CAD8170076.1"/>
    <property type="molecule type" value="Genomic_DNA"/>
</dbReference>